<reference evidence="2 3" key="1">
    <citation type="submission" date="2015-12" db="EMBL/GenBank/DDBJ databases">
        <title>Draft genome sequence of Moniliophthora roreri, the causal agent of frosty pod rot of cacao.</title>
        <authorList>
            <person name="Aime M.C."/>
            <person name="Diaz-Valderrama J.R."/>
            <person name="Kijpornyongpan T."/>
            <person name="Phillips-Mora W."/>
        </authorList>
    </citation>
    <scope>NUCLEOTIDE SEQUENCE [LARGE SCALE GENOMIC DNA]</scope>
    <source>
        <strain evidence="2 3">MCA 2952</strain>
    </source>
</reference>
<protein>
    <submittedName>
        <fullName evidence="2">Uncharacterized protein</fullName>
    </submittedName>
</protein>
<keyword evidence="1" id="KW-1133">Transmembrane helix</keyword>
<dbReference type="EMBL" id="LATX01002152">
    <property type="protein sequence ID" value="KTB33631.1"/>
    <property type="molecule type" value="Genomic_DNA"/>
</dbReference>
<feature type="transmembrane region" description="Helical" evidence="1">
    <location>
        <begin position="35"/>
        <end position="53"/>
    </location>
</feature>
<evidence type="ECO:0000313" key="3">
    <source>
        <dbReference type="Proteomes" id="UP000054988"/>
    </source>
</evidence>
<name>A0A0W0FBB3_MONRR</name>
<sequence length="265" mass="29800">MSVMLFVYGIYIVLFGICAHMHLGKDAKDRPNRLLYLAWTIVLFVLAILANTFESWDYIHAAIVSFVAAKTKEYEPFTEYATSYQLKTIRNSIIVLLAPVINITADSMLIHRCYIIWGSLRRVAFPLIFGSFVVNALGITSIVVMTKGQLDTSIESNLALLDKGITLNNGYVLKQPIPRNTKLVELLAAGRIWWITRQARQLMDQGIDHKYKTIVAIILESGILYPTAIVIYLIIVNTLYHTNTAGIPPVDFYPVVWQAAGIAQH</sequence>
<feature type="transmembrane region" description="Helical" evidence="1">
    <location>
        <begin position="213"/>
        <end position="235"/>
    </location>
</feature>
<feature type="transmembrane region" description="Helical" evidence="1">
    <location>
        <begin position="123"/>
        <end position="145"/>
    </location>
</feature>
<proteinExistence type="predicted"/>
<dbReference type="AlphaFoldDB" id="A0A0W0FBB3"/>
<keyword evidence="1" id="KW-0472">Membrane</keyword>
<accession>A0A0W0FBB3</accession>
<organism evidence="2 3">
    <name type="scientific">Moniliophthora roreri</name>
    <name type="common">Frosty pod rot fungus</name>
    <name type="synonym">Monilia roreri</name>
    <dbReference type="NCBI Taxonomy" id="221103"/>
    <lineage>
        <taxon>Eukaryota</taxon>
        <taxon>Fungi</taxon>
        <taxon>Dikarya</taxon>
        <taxon>Basidiomycota</taxon>
        <taxon>Agaricomycotina</taxon>
        <taxon>Agaricomycetes</taxon>
        <taxon>Agaricomycetidae</taxon>
        <taxon>Agaricales</taxon>
        <taxon>Marasmiineae</taxon>
        <taxon>Marasmiaceae</taxon>
        <taxon>Moniliophthora</taxon>
    </lineage>
</organism>
<comment type="caution">
    <text evidence="2">The sequence shown here is derived from an EMBL/GenBank/DDBJ whole genome shotgun (WGS) entry which is preliminary data.</text>
</comment>
<dbReference type="Proteomes" id="UP000054988">
    <property type="component" value="Unassembled WGS sequence"/>
</dbReference>
<evidence type="ECO:0000313" key="2">
    <source>
        <dbReference type="EMBL" id="KTB33631.1"/>
    </source>
</evidence>
<gene>
    <name evidence="2" type="ORF">WG66_13797</name>
</gene>
<feature type="transmembrane region" description="Helical" evidence="1">
    <location>
        <begin position="93"/>
        <end position="111"/>
    </location>
</feature>
<keyword evidence="1" id="KW-0812">Transmembrane</keyword>
<feature type="transmembrane region" description="Helical" evidence="1">
    <location>
        <begin position="6"/>
        <end position="23"/>
    </location>
</feature>
<evidence type="ECO:0000256" key="1">
    <source>
        <dbReference type="SAM" id="Phobius"/>
    </source>
</evidence>